<evidence type="ECO:0000313" key="2">
    <source>
        <dbReference type="Proteomes" id="UP000000268"/>
    </source>
</evidence>
<organism evidence="1 2">
    <name type="scientific">Acaryochloris marina (strain MBIC 11017)</name>
    <dbReference type="NCBI Taxonomy" id="329726"/>
    <lineage>
        <taxon>Bacteria</taxon>
        <taxon>Bacillati</taxon>
        <taxon>Cyanobacteriota</taxon>
        <taxon>Cyanophyceae</taxon>
        <taxon>Acaryochloridales</taxon>
        <taxon>Acaryochloridaceae</taxon>
        <taxon>Acaryochloris</taxon>
    </lineage>
</organism>
<proteinExistence type="predicted"/>
<reference evidence="1 2" key="1">
    <citation type="journal article" date="2008" name="Proc. Natl. Acad. Sci. U.S.A.">
        <title>Niche adaptation and genome expansion in the chlorophyll d-producing cyanobacterium Acaryochloris marina.</title>
        <authorList>
            <person name="Swingley W.D."/>
            <person name="Chen M."/>
            <person name="Cheung P.C."/>
            <person name="Conrad A.L."/>
            <person name="Dejesa L.C."/>
            <person name="Hao J."/>
            <person name="Honchak B.M."/>
            <person name="Karbach L.E."/>
            <person name="Kurdoglu A."/>
            <person name="Lahiri S."/>
            <person name="Mastrian S.D."/>
            <person name="Miyashita H."/>
            <person name="Page L."/>
            <person name="Ramakrishna P."/>
            <person name="Satoh S."/>
            <person name="Sattley W.M."/>
            <person name="Shimada Y."/>
            <person name="Taylor H.L."/>
            <person name="Tomo T."/>
            <person name="Tsuchiya T."/>
            <person name="Wang Z.T."/>
            <person name="Raymond J."/>
            <person name="Mimuro M."/>
            <person name="Blankenship R.E."/>
            <person name="Touchman J.W."/>
        </authorList>
    </citation>
    <scope>NUCLEOTIDE SEQUENCE [LARGE SCALE GENOMIC DNA]</scope>
    <source>
        <strain evidence="2">MBIC 11017</strain>
    </source>
</reference>
<sequence length="307" mass="35261">MPFSTPVALHIFNRPQYSNQVFAAIAQVKPSTLFIVADGPRADVPEDDDLCQQARAIVDQVDWECEVFTRFAESNLGGRSCNVQGLDWVFSQVEEAIILEDDCLPHPSFFPFCQGMLAQYRHQFQVKTISGSNFLRDTLSIPQTYVFSKFFVSWGWASWRRAWQGNDLTMTGWPQFKQTQPQFFEQQALTDWVTQLFDWAYQNQQVWDIPWFYSCLAQDGLTVVPKVNLISNIGTQGSHTQGNQGLNELPTFNLNLDAIIHPDSMAPNPLFEALIYKLFTANEPQPTQPFLKKLRSKLKKLLPRDQR</sequence>
<dbReference type="OrthoDB" id="5180856at2"/>
<keyword evidence="2" id="KW-1185">Reference proteome</keyword>
<dbReference type="HOGENOM" id="CLU_054735_0_0_3"/>
<dbReference type="KEGG" id="amr:AM1_1918"/>
<dbReference type="AlphaFoldDB" id="B0CEH0"/>
<dbReference type="InterPro" id="IPR029044">
    <property type="entry name" value="Nucleotide-diphossugar_trans"/>
</dbReference>
<dbReference type="eggNOG" id="COG1216">
    <property type="taxonomic scope" value="Bacteria"/>
</dbReference>
<evidence type="ECO:0008006" key="3">
    <source>
        <dbReference type="Google" id="ProtNLM"/>
    </source>
</evidence>
<dbReference type="RefSeq" id="WP_012162438.1">
    <property type="nucleotide sequence ID" value="NC_009925.1"/>
</dbReference>
<gene>
    <name evidence="1" type="ordered locus">AM1_1918</name>
</gene>
<name>B0CEH0_ACAM1</name>
<accession>B0CEH0</accession>
<evidence type="ECO:0000313" key="1">
    <source>
        <dbReference type="EMBL" id="ABW26936.1"/>
    </source>
</evidence>
<dbReference type="STRING" id="329726.AM1_1918"/>
<dbReference type="Proteomes" id="UP000000268">
    <property type="component" value="Chromosome"/>
</dbReference>
<protein>
    <recommendedName>
        <fullName evidence="3">Hemolytic protein HlpA-like protein</fullName>
    </recommendedName>
</protein>
<dbReference type="SUPFAM" id="SSF53448">
    <property type="entry name" value="Nucleotide-diphospho-sugar transferases"/>
    <property type="match status" value="1"/>
</dbReference>
<dbReference type="Gene3D" id="3.90.550.10">
    <property type="entry name" value="Spore Coat Polysaccharide Biosynthesis Protein SpsA, Chain A"/>
    <property type="match status" value="1"/>
</dbReference>
<dbReference type="EMBL" id="CP000828">
    <property type="protein sequence ID" value="ABW26936.1"/>
    <property type="molecule type" value="Genomic_DNA"/>
</dbReference>